<comment type="cofactor">
    <cofactor evidence="1 6">
        <name>Mg(2+)</name>
        <dbReference type="ChEBI" id="CHEBI:18420"/>
    </cofactor>
</comment>
<name>A0A9P7D9Q6_9AGAM</name>
<comment type="similarity">
    <text evidence="2 6">Belongs to the terpene synthase family.</text>
</comment>
<keyword evidence="4 6" id="KW-0460">Magnesium</keyword>
<dbReference type="EC" id="4.2.3.-" evidence="6"/>
<evidence type="ECO:0000256" key="4">
    <source>
        <dbReference type="ARBA" id="ARBA00022842"/>
    </source>
</evidence>
<evidence type="ECO:0000313" key="8">
    <source>
        <dbReference type="Proteomes" id="UP000719766"/>
    </source>
</evidence>
<keyword evidence="3 6" id="KW-0479">Metal-binding</keyword>
<evidence type="ECO:0000256" key="3">
    <source>
        <dbReference type="ARBA" id="ARBA00022723"/>
    </source>
</evidence>
<protein>
    <recommendedName>
        <fullName evidence="6">Terpene synthase</fullName>
        <ecNumber evidence="6">4.2.3.-</ecNumber>
    </recommendedName>
</protein>
<dbReference type="RefSeq" id="XP_041152194.1">
    <property type="nucleotide sequence ID" value="XM_041305419.1"/>
</dbReference>
<organism evidence="7 8">
    <name type="scientific">Suillus plorans</name>
    <dbReference type="NCBI Taxonomy" id="116603"/>
    <lineage>
        <taxon>Eukaryota</taxon>
        <taxon>Fungi</taxon>
        <taxon>Dikarya</taxon>
        <taxon>Basidiomycota</taxon>
        <taxon>Agaricomycotina</taxon>
        <taxon>Agaricomycetes</taxon>
        <taxon>Agaricomycetidae</taxon>
        <taxon>Boletales</taxon>
        <taxon>Suillineae</taxon>
        <taxon>Suillaceae</taxon>
        <taxon>Suillus</taxon>
    </lineage>
</organism>
<keyword evidence="8" id="KW-1185">Reference proteome</keyword>
<evidence type="ECO:0000256" key="5">
    <source>
        <dbReference type="ARBA" id="ARBA00023239"/>
    </source>
</evidence>
<accession>A0A9P7D9Q6</accession>
<dbReference type="AlphaFoldDB" id="A0A9P7D9Q6"/>
<dbReference type="Gene3D" id="1.10.600.10">
    <property type="entry name" value="Farnesyl Diphosphate Synthase"/>
    <property type="match status" value="1"/>
</dbReference>
<reference evidence="7" key="1">
    <citation type="journal article" date="2020" name="New Phytol.">
        <title>Comparative genomics reveals dynamic genome evolution in host specialist ectomycorrhizal fungi.</title>
        <authorList>
            <person name="Lofgren L.A."/>
            <person name="Nguyen N.H."/>
            <person name="Vilgalys R."/>
            <person name="Ruytinx J."/>
            <person name="Liao H.L."/>
            <person name="Branco S."/>
            <person name="Kuo A."/>
            <person name="LaButti K."/>
            <person name="Lipzen A."/>
            <person name="Andreopoulos W."/>
            <person name="Pangilinan J."/>
            <person name="Riley R."/>
            <person name="Hundley H."/>
            <person name="Na H."/>
            <person name="Barry K."/>
            <person name="Grigoriev I.V."/>
            <person name="Stajich J.E."/>
            <person name="Kennedy P.G."/>
        </authorList>
    </citation>
    <scope>NUCLEOTIDE SEQUENCE</scope>
    <source>
        <strain evidence="7">S12</strain>
    </source>
</reference>
<dbReference type="Pfam" id="PF19086">
    <property type="entry name" value="Terpene_syn_C_2"/>
    <property type="match status" value="1"/>
</dbReference>
<evidence type="ECO:0000313" key="7">
    <source>
        <dbReference type="EMBL" id="KAG1784709.1"/>
    </source>
</evidence>
<dbReference type="SUPFAM" id="SSF48576">
    <property type="entry name" value="Terpenoid synthases"/>
    <property type="match status" value="1"/>
</dbReference>
<dbReference type="GO" id="GO:0010333">
    <property type="term" value="F:terpene synthase activity"/>
    <property type="evidence" value="ECO:0007669"/>
    <property type="project" value="InterPro"/>
</dbReference>
<evidence type="ECO:0000256" key="6">
    <source>
        <dbReference type="RuleBase" id="RU366034"/>
    </source>
</evidence>
<dbReference type="SFLD" id="SFLDS00005">
    <property type="entry name" value="Isoprenoid_Synthase_Type_I"/>
    <property type="match status" value="1"/>
</dbReference>
<dbReference type="PANTHER" id="PTHR35201:SF4">
    <property type="entry name" value="BETA-PINACENE SYNTHASE-RELATED"/>
    <property type="match status" value="1"/>
</dbReference>
<dbReference type="SFLD" id="SFLDG01020">
    <property type="entry name" value="Terpene_Cyclase_Like_2"/>
    <property type="match status" value="1"/>
</dbReference>
<dbReference type="GO" id="GO:0008299">
    <property type="term" value="P:isoprenoid biosynthetic process"/>
    <property type="evidence" value="ECO:0007669"/>
    <property type="project" value="UniProtKB-ARBA"/>
</dbReference>
<dbReference type="GO" id="GO:0046872">
    <property type="term" value="F:metal ion binding"/>
    <property type="evidence" value="ECO:0007669"/>
    <property type="project" value="UniProtKB-KW"/>
</dbReference>
<dbReference type="OrthoDB" id="2861623at2759"/>
<dbReference type="EMBL" id="JABBWE010000131">
    <property type="protein sequence ID" value="KAG1784709.1"/>
    <property type="molecule type" value="Genomic_DNA"/>
</dbReference>
<evidence type="ECO:0000256" key="1">
    <source>
        <dbReference type="ARBA" id="ARBA00001946"/>
    </source>
</evidence>
<gene>
    <name evidence="7" type="ORF">HD556DRAFT_1435365</name>
</gene>
<comment type="caution">
    <text evidence="7">The sequence shown here is derived from an EMBL/GenBank/DDBJ whole genome shotgun (WGS) entry which is preliminary data.</text>
</comment>
<dbReference type="PANTHER" id="PTHR35201">
    <property type="entry name" value="TERPENE SYNTHASE"/>
    <property type="match status" value="1"/>
</dbReference>
<dbReference type="GeneID" id="64599183"/>
<dbReference type="InterPro" id="IPR034686">
    <property type="entry name" value="Terpene_cyclase-like_2"/>
</dbReference>
<dbReference type="Proteomes" id="UP000719766">
    <property type="component" value="Unassembled WGS sequence"/>
</dbReference>
<sequence length="342" mass="39167">MARVISIPHNLFILPDLISHCHYPLRQNPHCYAVSRASDQWLFDMMRLAEPEIRGHAHIDMDTGALAAVCYPNADAFHLQVCSDFLNWLFIMDDWMEYNAVDLQRTRESCIFALRDPINFDTEQLGAKMCKSFFSRLRETAGPGCTERFIHASELFFAAVAKQVDDRTKGNMYDLESYVALRQNLSAVKIGFPLIEFVAQIDLPDEVVSHPVVMALQDATNDHTIWSNDIFSYNMEQSRGDVHWHNMVAVLMHERGLDLQGAIDYAGQMCKNAIQHFESSRANLPSWGEEVDKQVAIYVEGMQNCMVGPLHWQSNSARYFGKDVHVVKRDRIVKLIPKRPTM</sequence>
<keyword evidence="5 6" id="KW-0456">Lyase</keyword>
<proteinExistence type="inferred from homology"/>
<evidence type="ECO:0000256" key="2">
    <source>
        <dbReference type="ARBA" id="ARBA00006333"/>
    </source>
</evidence>
<dbReference type="InterPro" id="IPR008949">
    <property type="entry name" value="Isoprenoid_synthase_dom_sf"/>
</dbReference>